<feature type="transmembrane region" description="Helical" evidence="2">
    <location>
        <begin position="7"/>
        <end position="28"/>
    </location>
</feature>
<dbReference type="EMBL" id="BK015297">
    <property type="protein sequence ID" value="DAE00031.1"/>
    <property type="molecule type" value="Genomic_DNA"/>
</dbReference>
<organism evidence="3">
    <name type="scientific">Siphoviridae sp. ctiMP24</name>
    <dbReference type="NCBI Taxonomy" id="2825621"/>
    <lineage>
        <taxon>Viruses</taxon>
        <taxon>Duplodnaviria</taxon>
        <taxon>Heunggongvirae</taxon>
        <taxon>Uroviricota</taxon>
        <taxon>Caudoviricetes</taxon>
    </lineage>
</organism>
<keyword evidence="2" id="KW-0812">Transmembrane</keyword>
<reference evidence="3" key="1">
    <citation type="journal article" date="2021" name="Proc. Natl. Acad. Sci. U.S.A.">
        <title>A Catalog of Tens of Thousands of Viruses from Human Metagenomes Reveals Hidden Associations with Chronic Diseases.</title>
        <authorList>
            <person name="Tisza M.J."/>
            <person name="Buck C.B."/>
        </authorList>
    </citation>
    <scope>NUCLEOTIDE SEQUENCE</scope>
    <source>
        <strain evidence="3">CtiMP24</strain>
    </source>
</reference>
<keyword evidence="2" id="KW-1133">Transmembrane helix</keyword>
<evidence type="ECO:0000256" key="2">
    <source>
        <dbReference type="SAM" id="Phobius"/>
    </source>
</evidence>
<sequence length="84" mass="9428">MRFSKKIVITMFVTVFAFVVTMILTYWFKGGVPDSLIEQFFGFFGIEGGALAIIKVGEAFAEKLDKNKKEKPSKKTAKKGSKKE</sequence>
<evidence type="ECO:0000313" key="3">
    <source>
        <dbReference type="EMBL" id="DAE00031.1"/>
    </source>
</evidence>
<protein>
    <submittedName>
        <fullName evidence="3">Uncharacterized protein</fullName>
    </submittedName>
</protein>
<evidence type="ECO:0000256" key="1">
    <source>
        <dbReference type="SAM" id="MobiDB-lite"/>
    </source>
</evidence>
<accession>A0A8S5NYZ2</accession>
<keyword evidence="2" id="KW-0472">Membrane</keyword>
<feature type="compositionally biased region" description="Basic residues" evidence="1">
    <location>
        <begin position="71"/>
        <end position="84"/>
    </location>
</feature>
<feature type="region of interest" description="Disordered" evidence="1">
    <location>
        <begin position="65"/>
        <end position="84"/>
    </location>
</feature>
<feature type="transmembrane region" description="Helical" evidence="2">
    <location>
        <begin position="40"/>
        <end position="61"/>
    </location>
</feature>
<name>A0A8S5NYZ2_9CAUD</name>
<proteinExistence type="predicted"/>